<dbReference type="InterPro" id="IPR016035">
    <property type="entry name" value="Acyl_Trfase/lysoPLipase"/>
</dbReference>
<dbReference type="Proteomes" id="UP000609874">
    <property type="component" value="Unassembled WGS sequence"/>
</dbReference>
<dbReference type="PROSITE" id="PS51635">
    <property type="entry name" value="PNPLA"/>
    <property type="match status" value="1"/>
</dbReference>
<feature type="active site" description="Proton acceptor" evidence="4">
    <location>
        <position position="200"/>
    </location>
</feature>
<keyword evidence="1 4" id="KW-0378">Hydrolase</keyword>
<evidence type="ECO:0000256" key="3">
    <source>
        <dbReference type="ARBA" id="ARBA00023098"/>
    </source>
</evidence>
<feature type="short sequence motif" description="DGA/G" evidence="4">
    <location>
        <begin position="200"/>
        <end position="202"/>
    </location>
</feature>
<evidence type="ECO:0000256" key="4">
    <source>
        <dbReference type="PROSITE-ProRule" id="PRU01161"/>
    </source>
</evidence>
<accession>A0ABR8UV62</accession>
<evidence type="ECO:0000259" key="5">
    <source>
        <dbReference type="PROSITE" id="PS51635"/>
    </source>
</evidence>
<sequence length="296" mass="30393">MSETRAIVLGGGGVAGIAWEMGALAALLQQGVDLNAADLVIGTSAGSTVGAALRMGQLPAVLAAQLVDAEQAPDSGPAPAADQSYKEPSGFSSEAFIELTATAGRGDGDERAARARVGELARTTPAVMTEGEWVASIRALLPGRDWPDKPLGITVVDAGDGTFTVLDSTSDVELARAVAASCAVPTVWPPVTILGRQFMDGGMRSATNADVAEGYGKVLVLACGPETPGSPFGPGLPEAIAKLEQHSRTFLLEADDAALRDFGANPLLRSTRGPAAEAGWRQGDEAAQALLEFWEN</sequence>
<dbReference type="SUPFAM" id="SSF52151">
    <property type="entry name" value="FabD/lysophospholipase-like"/>
    <property type="match status" value="1"/>
</dbReference>
<dbReference type="PANTHER" id="PTHR14226">
    <property type="entry name" value="NEUROPATHY TARGET ESTERASE/SWISS CHEESE D.MELANOGASTER"/>
    <property type="match status" value="1"/>
</dbReference>
<reference evidence="6 7" key="1">
    <citation type="submission" date="2020-08" db="EMBL/GenBank/DDBJ databases">
        <title>A Genomic Blueprint of the Chicken Gut Microbiome.</title>
        <authorList>
            <person name="Gilroy R."/>
            <person name="Ravi A."/>
            <person name="Getino M."/>
            <person name="Pursley I."/>
            <person name="Horton D.L."/>
            <person name="Alikhan N.-F."/>
            <person name="Baker D."/>
            <person name="Gharbi K."/>
            <person name="Hall N."/>
            <person name="Watson M."/>
            <person name="Adriaenssens E.M."/>
            <person name="Foster-Nyarko E."/>
            <person name="Jarju S."/>
            <person name="Secka A."/>
            <person name="Antonio M."/>
            <person name="Oren A."/>
            <person name="Chaudhuri R."/>
            <person name="La Ragione R.M."/>
            <person name="Hildebrand F."/>
            <person name="Pallen M.J."/>
        </authorList>
    </citation>
    <scope>NUCLEOTIDE SEQUENCE [LARGE SCALE GENOMIC DNA]</scope>
    <source>
        <strain evidence="6 7">Sa2CUA1</strain>
    </source>
</reference>
<evidence type="ECO:0000256" key="2">
    <source>
        <dbReference type="ARBA" id="ARBA00022963"/>
    </source>
</evidence>
<name>A0ABR8UV62_9MICC</name>
<evidence type="ECO:0000313" key="6">
    <source>
        <dbReference type="EMBL" id="MBD7996270.1"/>
    </source>
</evidence>
<dbReference type="RefSeq" id="WP_191808559.1">
    <property type="nucleotide sequence ID" value="NZ_JACSQD010000006.1"/>
</dbReference>
<proteinExistence type="predicted"/>
<dbReference type="InterPro" id="IPR050301">
    <property type="entry name" value="NTE"/>
</dbReference>
<feature type="short sequence motif" description="GXSXG" evidence="4">
    <location>
        <begin position="42"/>
        <end position="46"/>
    </location>
</feature>
<comment type="caution">
    <text evidence="6">The sequence shown here is derived from an EMBL/GenBank/DDBJ whole genome shotgun (WGS) entry which is preliminary data.</text>
</comment>
<keyword evidence="7" id="KW-1185">Reference proteome</keyword>
<keyword evidence="2 4" id="KW-0442">Lipid degradation</keyword>
<feature type="short sequence motif" description="GXGXXG" evidence="4">
    <location>
        <begin position="11"/>
        <end position="16"/>
    </location>
</feature>
<evidence type="ECO:0000313" key="7">
    <source>
        <dbReference type="Proteomes" id="UP000609874"/>
    </source>
</evidence>
<feature type="domain" description="PNPLA" evidence="5">
    <location>
        <begin position="7"/>
        <end position="213"/>
    </location>
</feature>
<dbReference type="EMBL" id="JACSQD010000006">
    <property type="protein sequence ID" value="MBD7996270.1"/>
    <property type="molecule type" value="Genomic_DNA"/>
</dbReference>
<dbReference type="Gene3D" id="3.40.1090.10">
    <property type="entry name" value="Cytosolic phospholipase A2 catalytic domain"/>
    <property type="match status" value="2"/>
</dbReference>
<feature type="active site" description="Nucleophile" evidence="4">
    <location>
        <position position="44"/>
    </location>
</feature>
<keyword evidence="3 4" id="KW-0443">Lipid metabolism</keyword>
<evidence type="ECO:0000256" key="1">
    <source>
        <dbReference type="ARBA" id="ARBA00022801"/>
    </source>
</evidence>
<protein>
    <submittedName>
        <fullName evidence="6">Patatin-like phospholipase family protein</fullName>
    </submittedName>
</protein>
<organism evidence="6 7">
    <name type="scientific">Arthrobacter gallicola</name>
    <dbReference type="NCBI Taxonomy" id="2762225"/>
    <lineage>
        <taxon>Bacteria</taxon>
        <taxon>Bacillati</taxon>
        <taxon>Actinomycetota</taxon>
        <taxon>Actinomycetes</taxon>
        <taxon>Micrococcales</taxon>
        <taxon>Micrococcaceae</taxon>
        <taxon>Arthrobacter</taxon>
    </lineage>
</organism>
<gene>
    <name evidence="6" type="ORF">H9639_13280</name>
</gene>
<dbReference type="PANTHER" id="PTHR14226:SF57">
    <property type="entry name" value="BLR7027 PROTEIN"/>
    <property type="match status" value="1"/>
</dbReference>
<dbReference type="InterPro" id="IPR002641">
    <property type="entry name" value="PNPLA_dom"/>
</dbReference>
<dbReference type="Pfam" id="PF01734">
    <property type="entry name" value="Patatin"/>
    <property type="match status" value="1"/>
</dbReference>